<organism evidence="3">
    <name type="scientific">Amorphochlora amoebiformis</name>
    <dbReference type="NCBI Taxonomy" id="1561963"/>
    <lineage>
        <taxon>Eukaryota</taxon>
        <taxon>Sar</taxon>
        <taxon>Rhizaria</taxon>
        <taxon>Cercozoa</taxon>
        <taxon>Chlorarachniophyceae</taxon>
        <taxon>Amorphochlora</taxon>
    </lineage>
</organism>
<keyword evidence="2" id="KW-0732">Signal</keyword>
<evidence type="ECO:0000256" key="1">
    <source>
        <dbReference type="SAM" id="MobiDB-lite"/>
    </source>
</evidence>
<sequence>MTALLALGMLLPVCISGYSAKSTWSVELTQEDKQQNQKEDFDRSHEPRIALLLTTHNAPNRHDVYSPRIQWWLDNSNFAIYVVDSTNNSFSKITVPRNHTSPFKVFHFDQNQLTSKEEALHRKFTLKKSSSFYELVSLQRAGQKFGSELRQYLYVIKLTGKYVVPSLSHHLFNITRAKGRKPMLMVQGRRKDHDRMIPSELFGFSGVIMRTIFEGLHNFLVRYKEYQLMEQSLYFVTKNLGYATYHLPRMRIPHQFRIARGDGSMLAYLPEVKRVESKDESRDTLELQGSHESRDSAVESRPRDS</sequence>
<evidence type="ECO:0000313" key="3">
    <source>
        <dbReference type="EMBL" id="CAD8464007.1"/>
    </source>
</evidence>
<dbReference type="EMBL" id="HBEM01033675">
    <property type="protein sequence ID" value="CAD8464007.1"/>
    <property type="molecule type" value="Transcribed_RNA"/>
</dbReference>
<accession>A0A7S0H3W1</accession>
<feature type="signal peptide" evidence="2">
    <location>
        <begin position="1"/>
        <end position="16"/>
    </location>
</feature>
<proteinExistence type="predicted"/>
<name>A0A7S0H3W1_9EUKA</name>
<evidence type="ECO:0000256" key="2">
    <source>
        <dbReference type="SAM" id="SignalP"/>
    </source>
</evidence>
<feature type="chain" id="PRO_5031159450" evidence="2">
    <location>
        <begin position="17"/>
        <end position="305"/>
    </location>
</feature>
<reference evidence="3" key="1">
    <citation type="submission" date="2021-01" db="EMBL/GenBank/DDBJ databases">
        <authorList>
            <person name="Corre E."/>
            <person name="Pelletier E."/>
            <person name="Niang G."/>
            <person name="Scheremetjew M."/>
            <person name="Finn R."/>
            <person name="Kale V."/>
            <person name="Holt S."/>
            <person name="Cochrane G."/>
            <person name="Meng A."/>
            <person name="Brown T."/>
            <person name="Cohen L."/>
        </authorList>
    </citation>
    <scope>NUCLEOTIDE SEQUENCE</scope>
    <source>
        <strain evidence="3">CCMP2058</strain>
    </source>
</reference>
<dbReference type="AlphaFoldDB" id="A0A7S0H3W1"/>
<feature type="region of interest" description="Disordered" evidence="1">
    <location>
        <begin position="277"/>
        <end position="305"/>
    </location>
</feature>
<protein>
    <submittedName>
        <fullName evidence="3">Uncharacterized protein</fullName>
    </submittedName>
</protein>
<gene>
    <name evidence="3" type="ORF">LAMO00422_LOCUS22973</name>
</gene>